<proteinExistence type="predicted"/>
<evidence type="ECO:0000259" key="1">
    <source>
        <dbReference type="Pfam" id="PF00188"/>
    </source>
</evidence>
<name>A0A6M0Q1Y6_9BACI</name>
<sequence length="355" mass="40977">MGRVSLILSVLLFISFISLYSQWNSSKEGREQTVIVQETATEEVTNPIKTSTLPEASVEYTGMHTLIGLSGDEIKQKWGDPHRIDPSSYEYVWWIYKQNEHSYIQVGVLENKVVTVYGIGDDLNIDPFYIGQPYDEIVKKFPVSDNHSFRVADNTYRFELSEEEQHVRPLIQLGNVWAQLYIDQFTNKLSSIRYLDAITLVKQRPYELVYRGELLDSRELSKEEWLAIEKGSAQQIIDITNMIRKRYDLNLVKWHEETSQVALLHSMDMMENSYFSHDSPTKGGLADRLEAGEIKYHLAGENIAAKYVDGIAAVEGWLNSKGHRETLLNEKFTHLGVGVYEKYYTQNFISTWDPK</sequence>
<dbReference type="Proteomes" id="UP000481043">
    <property type="component" value="Unassembled WGS sequence"/>
</dbReference>
<evidence type="ECO:0000313" key="3">
    <source>
        <dbReference type="EMBL" id="NEY70365.1"/>
    </source>
</evidence>
<comment type="caution">
    <text evidence="3">The sequence shown here is derived from an EMBL/GenBank/DDBJ whole genome shotgun (WGS) entry which is preliminary data.</text>
</comment>
<feature type="domain" description="SCP" evidence="1">
    <location>
        <begin position="238"/>
        <end position="347"/>
    </location>
</feature>
<reference evidence="3 4" key="1">
    <citation type="submission" date="2020-02" db="EMBL/GenBank/DDBJ databases">
        <title>Bacillus aquiflavi sp. nov., isolated from yellow water of strong flavor Chinese baijiu in Yibin region of China.</title>
        <authorList>
            <person name="Xie J."/>
        </authorList>
    </citation>
    <scope>NUCLEOTIDE SEQUENCE [LARGE SCALE GENOMIC DNA]</scope>
    <source>
        <strain evidence="3 4">SA4</strain>
    </source>
</reference>
<evidence type="ECO:0000259" key="2">
    <source>
        <dbReference type="Pfam" id="PF14504"/>
    </source>
</evidence>
<dbReference type="AlphaFoldDB" id="A0A6M0Q1Y6"/>
<dbReference type="Gene3D" id="3.40.33.10">
    <property type="entry name" value="CAP"/>
    <property type="match status" value="1"/>
</dbReference>
<gene>
    <name evidence="3" type="ORF">G4D63_01300</name>
</gene>
<dbReference type="EMBL" id="JAAIWM010000001">
    <property type="protein sequence ID" value="NEY70365.1"/>
    <property type="molecule type" value="Genomic_DNA"/>
</dbReference>
<dbReference type="CDD" id="cd05379">
    <property type="entry name" value="CAP_bacterial"/>
    <property type="match status" value="1"/>
</dbReference>
<protein>
    <submittedName>
        <fullName evidence="3">CAP domain-containing protein</fullName>
    </submittedName>
</protein>
<dbReference type="InterPro" id="IPR035940">
    <property type="entry name" value="CAP_sf"/>
</dbReference>
<feature type="domain" description="CAP-associated" evidence="2">
    <location>
        <begin position="67"/>
        <end position="206"/>
    </location>
</feature>
<dbReference type="SUPFAM" id="SSF55797">
    <property type="entry name" value="PR-1-like"/>
    <property type="match status" value="1"/>
</dbReference>
<dbReference type="InterPro" id="IPR029410">
    <property type="entry name" value="CAP_assoc"/>
</dbReference>
<accession>A0A6M0Q1Y6</accession>
<dbReference type="Pfam" id="PF00188">
    <property type="entry name" value="CAP"/>
    <property type="match status" value="1"/>
</dbReference>
<organism evidence="3 4">
    <name type="scientific">Bacillus mesophilus</name>
    <dbReference type="NCBI Taxonomy" id="1808955"/>
    <lineage>
        <taxon>Bacteria</taxon>
        <taxon>Bacillati</taxon>
        <taxon>Bacillota</taxon>
        <taxon>Bacilli</taxon>
        <taxon>Bacillales</taxon>
        <taxon>Bacillaceae</taxon>
        <taxon>Bacillus</taxon>
    </lineage>
</organism>
<dbReference type="Pfam" id="PF14504">
    <property type="entry name" value="CAP_assoc_N"/>
    <property type="match status" value="1"/>
</dbReference>
<dbReference type="InterPro" id="IPR014044">
    <property type="entry name" value="CAP_dom"/>
</dbReference>
<dbReference type="PANTHER" id="PTHR31157:SF26">
    <property type="entry name" value="SCP-LIKE EXTRACELLULAR PROTEIN"/>
    <property type="match status" value="1"/>
</dbReference>
<evidence type="ECO:0000313" key="4">
    <source>
        <dbReference type="Proteomes" id="UP000481043"/>
    </source>
</evidence>
<dbReference type="RefSeq" id="WP_163176907.1">
    <property type="nucleotide sequence ID" value="NZ_JAAIWM010000001.1"/>
</dbReference>
<dbReference type="PANTHER" id="PTHR31157">
    <property type="entry name" value="SCP DOMAIN-CONTAINING PROTEIN"/>
    <property type="match status" value="1"/>
</dbReference>
<keyword evidence="4" id="KW-1185">Reference proteome</keyword>